<protein>
    <submittedName>
        <fullName evidence="2">GNAT family N-acetyltransferase</fullName>
        <ecNumber evidence="2">2.3.-.-</ecNumber>
    </submittedName>
</protein>
<dbReference type="SUPFAM" id="SSF55729">
    <property type="entry name" value="Acyl-CoA N-acyltransferases (Nat)"/>
    <property type="match status" value="1"/>
</dbReference>
<evidence type="ECO:0000259" key="1">
    <source>
        <dbReference type="PROSITE" id="PS51186"/>
    </source>
</evidence>
<dbReference type="EMBL" id="JBHSDI010000014">
    <property type="protein sequence ID" value="MFC4259638.1"/>
    <property type="molecule type" value="Genomic_DNA"/>
</dbReference>
<comment type="caution">
    <text evidence="2">The sequence shown here is derived from an EMBL/GenBank/DDBJ whole genome shotgun (WGS) entry which is preliminary data.</text>
</comment>
<accession>A0ABV8QIP3</accession>
<keyword evidence="2" id="KW-0012">Acyltransferase</keyword>
<name>A0ABV8QIP3_9GAMM</name>
<gene>
    <name evidence="2" type="ORF">ACFOZ5_11410</name>
</gene>
<keyword evidence="2" id="KW-0808">Transferase</keyword>
<dbReference type="EC" id="2.3.-.-" evidence="2"/>
<dbReference type="RefSeq" id="WP_379887368.1">
    <property type="nucleotide sequence ID" value="NZ_JBHSDI010000014.1"/>
</dbReference>
<proteinExistence type="predicted"/>
<evidence type="ECO:0000313" key="3">
    <source>
        <dbReference type="Proteomes" id="UP001595798"/>
    </source>
</evidence>
<feature type="domain" description="N-acetyltransferase" evidence="1">
    <location>
        <begin position="121"/>
        <end position="263"/>
    </location>
</feature>
<sequence length="263" mass="28787">MIGPQLADENLVESFRMHGRWQEPAEVCERDGVLMIAGSNSRPGLYRNCAMRLDPSVPAGKAFERAMKFFGARERGFALLTRKRLDEDMESLLSDAGIFPRGSSPCMIINRELEAAPLPTGMYTEVIEDEDRLRDSVQVNMEAYPRLGMSAADVATFFENGDRVLNDNVSGVVAYKDGVPLATALTYLTGSSAGVYWVGTLASAERQGLAGACTRLAVNAGFEQGARLVTLQASPFGLPLYQRLGFRNYDGLSFYIFGRSQVS</sequence>
<evidence type="ECO:0000313" key="2">
    <source>
        <dbReference type="EMBL" id="MFC4259638.1"/>
    </source>
</evidence>
<dbReference type="GO" id="GO:0016746">
    <property type="term" value="F:acyltransferase activity"/>
    <property type="evidence" value="ECO:0007669"/>
    <property type="project" value="UniProtKB-KW"/>
</dbReference>
<reference evidence="3" key="1">
    <citation type="journal article" date="2019" name="Int. J. Syst. Evol. Microbiol.">
        <title>The Global Catalogue of Microorganisms (GCM) 10K type strain sequencing project: providing services to taxonomists for standard genome sequencing and annotation.</title>
        <authorList>
            <consortium name="The Broad Institute Genomics Platform"/>
            <consortium name="The Broad Institute Genome Sequencing Center for Infectious Disease"/>
            <person name="Wu L."/>
            <person name="Ma J."/>
        </authorList>
    </citation>
    <scope>NUCLEOTIDE SEQUENCE [LARGE SCALE GENOMIC DNA]</scope>
    <source>
        <strain evidence="3">CECT 7297</strain>
    </source>
</reference>
<keyword evidence="3" id="KW-1185">Reference proteome</keyword>
<organism evidence="2 3">
    <name type="scientific">Marinobacter lacisalsi</name>
    <dbReference type="NCBI Taxonomy" id="475979"/>
    <lineage>
        <taxon>Bacteria</taxon>
        <taxon>Pseudomonadati</taxon>
        <taxon>Pseudomonadota</taxon>
        <taxon>Gammaproteobacteria</taxon>
        <taxon>Pseudomonadales</taxon>
        <taxon>Marinobacteraceae</taxon>
        <taxon>Marinobacter</taxon>
    </lineage>
</organism>
<dbReference type="InterPro" id="IPR000182">
    <property type="entry name" value="GNAT_dom"/>
</dbReference>
<dbReference type="Gene3D" id="3.40.630.30">
    <property type="match status" value="1"/>
</dbReference>
<dbReference type="Pfam" id="PF00583">
    <property type="entry name" value="Acetyltransf_1"/>
    <property type="match status" value="1"/>
</dbReference>
<dbReference type="PROSITE" id="PS51186">
    <property type="entry name" value="GNAT"/>
    <property type="match status" value="1"/>
</dbReference>
<dbReference type="InterPro" id="IPR016181">
    <property type="entry name" value="Acyl_CoA_acyltransferase"/>
</dbReference>
<dbReference type="Proteomes" id="UP001595798">
    <property type="component" value="Unassembled WGS sequence"/>
</dbReference>